<comment type="caution">
    <text evidence="3">The sequence shown here is derived from an EMBL/GenBank/DDBJ whole genome shotgun (WGS) entry which is preliminary data.</text>
</comment>
<dbReference type="PANTHER" id="PTHR46055">
    <property type="entry name" value="CIRCADIAN LOCOMOTER OUTPUT CYCLES PROTEIN KAPUT"/>
    <property type="match status" value="1"/>
</dbReference>
<feature type="coiled-coil region" evidence="2">
    <location>
        <begin position="255"/>
        <end position="307"/>
    </location>
</feature>
<dbReference type="AlphaFoldDB" id="A0A4U1F699"/>
<keyword evidence="1" id="KW-0539">Nucleus</keyword>
<organism evidence="3 4">
    <name type="scientific">Monodon monoceros</name>
    <name type="common">Narwhal</name>
    <name type="synonym">Ceratodon monodon</name>
    <dbReference type="NCBI Taxonomy" id="40151"/>
    <lineage>
        <taxon>Eukaryota</taxon>
        <taxon>Metazoa</taxon>
        <taxon>Chordata</taxon>
        <taxon>Craniata</taxon>
        <taxon>Vertebrata</taxon>
        <taxon>Euteleostomi</taxon>
        <taxon>Mammalia</taxon>
        <taxon>Eutheria</taxon>
        <taxon>Laurasiatheria</taxon>
        <taxon>Artiodactyla</taxon>
        <taxon>Whippomorpha</taxon>
        <taxon>Cetacea</taxon>
        <taxon>Odontoceti</taxon>
        <taxon>Monodontidae</taxon>
        <taxon>Monodon</taxon>
    </lineage>
</organism>
<name>A0A4U1F699_MONMO</name>
<dbReference type="GO" id="GO:0045892">
    <property type="term" value="P:negative regulation of DNA-templated transcription"/>
    <property type="evidence" value="ECO:0007669"/>
    <property type="project" value="TreeGrafter"/>
</dbReference>
<dbReference type="GO" id="GO:0032922">
    <property type="term" value="P:circadian regulation of gene expression"/>
    <property type="evidence" value="ECO:0007669"/>
    <property type="project" value="InterPro"/>
</dbReference>
<sequence length="576" mass="65475">YETEKLSEDSFDCEFYPNRTLITYAIIIVTLESICISKVNPEASGEKSNWIPSRHSYEDLNQMMLQDDIMGKSLLSLLPDEEKNEVYQKIAVKLPLSSSACPIRKRNIYLWTTEVFKAKEAALEWNFCMLNLMLLPQKYGQVDVVMVDQYGSQESARVIKRKSFTYYDSSTSTLETIPEPPAPLSLPSFEVKPEVEHVEQMDQVGEMEQVDEEKEVHKVDQVHQEDQETLSFPSVTADVGNQSLHPPPSVIWYVNRREEELMKKFREQLEERTQMLRGEIWNQNHALEMLKEQLQSMQDSKLQVRGQFYIQPSTSRHIHSPEPQPLEPVPKKQCIEPVNRSLPDCKEAKQFCGSCSSYSFQFPEELEQPCDASSQEEGLQEQSQQHNVTVENHVLQILMPSQPGVSLPLDNTHMFTSTQHITVPVQLEAEQQLSSNYHGENPGGQEGRSHSFLLEAQQGPCLSPLLLAHNPSSEMISSTIIPQCQISSDSNLVMLQIPEDSNQLCQQPEDPQHHLYLQVETWPSSEQASLQDQVTWVQVPTPETEVQGSSGLQIFQGDPEHGPGQICYFMSAAPSN</sequence>
<dbReference type="GO" id="GO:0000981">
    <property type="term" value="F:DNA-binding transcription factor activity, RNA polymerase II-specific"/>
    <property type="evidence" value="ECO:0007669"/>
    <property type="project" value="InterPro"/>
</dbReference>
<keyword evidence="2" id="KW-0175">Coiled coil</keyword>
<protein>
    <submittedName>
        <fullName evidence="3">Uncharacterized protein</fullName>
    </submittedName>
</protein>
<evidence type="ECO:0000313" key="3">
    <source>
        <dbReference type="EMBL" id="TKC44962.1"/>
    </source>
</evidence>
<dbReference type="EMBL" id="RWIC01000356">
    <property type="protein sequence ID" value="TKC44962.1"/>
    <property type="molecule type" value="Genomic_DNA"/>
</dbReference>
<dbReference type="GO" id="GO:1990513">
    <property type="term" value="C:CLOCK-BMAL transcription complex"/>
    <property type="evidence" value="ECO:0007669"/>
    <property type="project" value="TreeGrafter"/>
</dbReference>
<evidence type="ECO:0000313" key="4">
    <source>
        <dbReference type="Proteomes" id="UP000308365"/>
    </source>
</evidence>
<reference evidence="4" key="1">
    <citation type="journal article" date="2019" name="IScience">
        <title>Narwhal Genome Reveals Long-Term Low Genetic Diversity despite Current Large Abundance Size.</title>
        <authorList>
            <person name="Westbury M.V."/>
            <person name="Petersen B."/>
            <person name="Garde E."/>
            <person name="Heide-Jorgensen M.P."/>
            <person name="Lorenzen E.D."/>
        </authorList>
    </citation>
    <scope>NUCLEOTIDE SEQUENCE [LARGE SCALE GENOMIC DNA]</scope>
</reference>
<feature type="non-terminal residue" evidence="3">
    <location>
        <position position="1"/>
    </location>
</feature>
<dbReference type="PANTHER" id="PTHR46055:SF4">
    <property type="entry name" value="CIRCADIAN CLOCK PROTEIN PASD1"/>
    <property type="match status" value="1"/>
</dbReference>
<dbReference type="GO" id="GO:0042754">
    <property type="term" value="P:negative regulation of circadian rhythm"/>
    <property type="evidence" value="ECO:0007669"/>
    <property type="project" value="TreeGrafter"/>
</dbReference>
<dbReference type="Proteomes" id="UP000308365">
    <property type="component" value="Unassembled WGS sequence"/>
</dbReference>
<proteinExistence type="predicted"/>
<evidence type="ECO:0000256" key="2">
    <source>
        <dbReference type="SAM" id="Coils"/>
    </source>
</evidence>
<accession>A0A4U1F699</accession>
<evidence type="ECO:0000256" key="1">
    <source>
        <dbReference type="ARBA" id="ARBA00023242"/>
    </source>
</evidence>
<feature type="non-terminal residue" evidence="3">
    <location>
        <position position="576"/>
    </location>
</feature>
<dbReference type="InterPro" id="IPR047230">
    <property type="entry name" value="CLOCK-like"/>
</dbReference>
<gene>
    <name evidence="3" type="ORF">EI555_006294</name>
</gene>